<keyword evidence="2" id="KW-1185">Reference proteome</keyword>
<protein>
    <submittedName>
        <fullName evidence="1">Sigma-70 family RNA polymerase sigma factor</fullName>
    </submittedName>
</protein>
<reference evidence="1" key="1">
    <citation type="submission" date="2021-01" db="EMBL/GenBank/DDBJ databases">
        <authorList>
            <person name="Sun Q."/>
        </authorList>
    </citation>
    <scope>NUCLEOTIDE SEQUENCE</scope>
    <source>
        <strain evidence="1">YIM B02566</strain>
    </source>
</reference>
<evidence type="ECO:0000313" key="1">
    <source>
        <dbReference type="EMBL" id="MBK1865208.1"/>
    </source>
</evidence>
<dbReference type="EMBL" id="JAENHL010000004">
    <property type="protein sequence ID" value="MBK1865208.1"/>
    <property type="molecule type" value="Genomic_DNA"/>
</dbReference>
<organism evidence="1 2">
    <name type="scientific">Taklimakanibacter albus</name>
    <dbReference type="NCBI Taxonomy" id="2800327"/>
    <lineage>
        <taxon>Bacteria</taxon>
        <taxon>Pseudomonadati</taxon>
        <taxon>Pseudomonadota</taxon>
        <taxon>Alphaproteobacteria</taxon>
        <taxon>Hyphomicrobiales</taxon>
        <taxon>Aestuariivirgaceae</taxon>
        <taxon>Taklimakanibacter</taxon>
    </lineage>
</organism>
<proteinExistence type="predicted"/>
<gene>
    <name evidence="1" type="ORF">JHL16_02500</name>
</gene>
<accession>A0ACC5QYE9</accession>
<sequence length="177" mass="20362">MDASDPDLVRLARDGDRAAFRLLLERHYDLLFRVAYRLLGSRAEAEDAAQEMAMALARKIGSFGGRSRFSTWLYQLALNHCRDLIRRRKTAGRMEAAFVEIDAQRSADWADSDRRLQWLYQAIDRLSPDLKETALLVLAEDMNHAEAGEVLGVKESTVSWRMHEIRKRLAVLARMEE</sequence>
<name>A0ACC5QYE9_9HYPH</name>
<dbReference type="Proteomes" id="UP000616151">
    <property type="component" value="Unassembled WGS sequence"/>
</dbReference>
<evidence type="ECO:0000313" key="2">
    <source>
        <dbReference type="Proteomes" id="UP000616151"/>
    </source>
</evidence>
<comment type="caution">
    <text evidence="1">The sequence shown here is derived from an EMBL/GenBank/DDBJ whole genome shotgun (WGS) entry which is preliminary data.</text>
</comment>